<dbReference type="Pfam" id="PF00009">
    <property type="entry name" value="GTP_EFTU"/>
    <property type="match status" value="1"/>
</dbReference>
<dbReference type="Pfam" id="PF22042">
    <property type="entry name" value="EF-G_D2"/>
    <property type="match status" value="1"/>
</dbReference>
<dbReference type="InterPro" id="IPR000795">
    <property type="entry name" value="T_Tr_GTP-bd_dom"/>
</dbReference>
<dbReference type="Pfam" id="PF03764">
    <property type="entry name" value="EFG_IV"/>
    <property type="match status" value="1"/>
</dbReference>
<dbReference type="InterPro" id="IPR005517">
    <property type="entry name" value="Transl_elong_EFG/EF2_IV"/>
</dbReference>
<proteinExistence type="inferred from homology"/>
<dbReference type="InterPro" id="IPR053905">
    <property type="entry name" value="EF-G-like_DII"/>
</dbReference>
<dbReference type="CDD" id="cd03713">
    <property type="entry name" value="EFG_mtEFG_C"/>
    <property type="match status" value="1"/>
</dbReference>
<dbReference type="InterPro" id="IPR004540">
    <property type="entry name" value="Transl_elong_EFG/EF2"/>
</dbReference>
<evidence type="ECO:0000313" key="10">
    <source>
        <dbReference type="EMBL" id="CCF83790.1"/>
    </source>
</evidence>
<keyword evidence="5" id="KW-0648">Protein biosynthesis</keyword>
<feature type="domain" description="Tr-type G" evidence="9">
    <location>
        <begin position="1"/>
        <end position="255"/>
    </location>
</feature>
<dbReference type="Gene3D" id="3.40.50.300">
    <property type="entry name" value="P-loop containing nucleotide triphosphate hydrolases"/>
    <property type="match status" value="1"/>
</dbReference>
<dbReference type="SMART" id="SM00838">
    <property type="entry name" value="EFG_C"/>
    <property type="match status" value="1"/>
</dbReference>
<keyword evidence="11" id="KW-1185">Reference proteome</keyword>
<dbReference type="AlphaFoldDB" id="I4EGH8"/>
<evidence type="ECO:0000259" key="9">
    <source>
        <dbReference type="PROSITE" id="PS51722"/>
    </source>
</evidence>
<keyword evidence="3" id="KW-0547">Nucleotide-binding</keyword>
<dbReference type="SUPFAM" id="SSF54980">
    <property type="entry name" value="EF-G C-terminal domain-like"/>
    <property type="match status" value="2"/>
</dbReference>
<dbReference type="SUPFAM" id="SSF54211">
    <property type="entry name" value="Ribosomal protein S5 domain 2-like"/>
    <property type="match status" value="1"/>
</dbReference>
<dbReference type="NCBIfam" id="TIGR00484">
    <property type="entry name" value="EF-G"/>
    <property type="match status" value="1"/>
</dbReference>
<dbReference type="Gene3D" id="3.30.230.10">
    <property type="match status" value="1"/>
</dbReference>
<dbReference type="GO" id="GO:0003746">
    <property type="term" value="F:translation elongation factor activity"/>
    <property type="evidence" value="ECO:0007669"/>
    <property type="project" value="UniProtKB-UniRule"/>
</dbReference>
<evidence type="ECO:0000256" key="7">
    <source>
        <dbReference type="ARBA" id="ARBA00024731"/>
    </source>
</evidence>
<organism evidence="10 11">
    <name type="scientific">Nitrolancea hollandica Lb</name>
    <dbReference type="NCBI Taxonomy" id="1129897"/>
    <lineage>
        <taxon>Bacteria</taxon>
        <taxon>Pseudomonadati</taxon>
        <taxon>Thermomicrobiota</taxon>
        <taxon>Thermomicrobia</taxon>
        <taxon>Sphaerobacterales</taxon>
        <taxon>Sphaerobacterineae</taxon>
        <taxon>Sphaerobacteraceae</taxon>
        <taxon>Nitrolancea</taxon>
    </lineage>
</organism>
<dbReference type="GO" id="GO:0003924">
    <property type="term" value="F:GTPase activity"/>
    <property type="evidence" value="ECO:0007669"/>
    <property type="project" value="InterPro"/>
</dbReference>
<dbReference type="InterPro" id="IPR014721">
    <property type="entry name" value="Ribsml_uS5_D2-typ_fold_subgr"/>
</dbReference>
<dbReference type="CDD" id="cd01434">
    <property type="entry name" value="EFG_mtEFG1_IV"/>
    <property type="match status" value="1"/>
</dbReference>
<dbReference type="Pfam" id="PF00679">
    <property type="entry name" value="EFG_C"/>
    <property type="match status" value="1"/>
</dbReference>
<dbReference type="CDD" id="cd16262">
    <property type="entry name" value="EFG_III"/>
    <property type="match status" value="1"/>
</dbReference>
<evidence type="ECO:0000256" key="4">
    <source>
        <dbReference type="ARBA" id="ARBA00022768"/>
    </source>
</evidence>
<dbReference type="Proteomes" id="UP000004221">
    <property type="component" value="Unassembled WGS sequence"/>
</dbReference>
<dbReference type="NCBIfam" id="NF009891">
    <property type="entry name" value="PRK13351.1-1"/>
    <property type="match status" value="1"/>
</dbReference>
<dbReference type="FunFam" id="3.30.70.240:FF:000001">
    <property type="entry name" value="Elongation factor G"/>
    <property type="match status" value="1"/>
</dbReference>
<dbReference type="FunFam" id="3.30.230.10:FF:000003">
    <property type="entry name" value="Elongation factor G"/>
    <property type="match status" value="1"/>
</dbReference>
<accession>I4EGH8</accession>
<evidence type="ECO:0000256" key="8">
    <source>
        <dbReference type="NCBIfam" id="TIGR00484"/>
    </source>
</evidence>
<dbReference type="CDD" id="cd04088">
    <property type="entry name" value="EFG_mtEFG_II"/>
    <property type="match status" value="1"/>
</dbReference>
<dbReference type="PANTHER" id="PTHR43261:SF6">
    <property type="entry name" value="ELONGATION FACTOR G-LIKE PROTEIN"/>
    <property type="match status" value="1"/>
</dbReference>
<dbReference type="SMART" id="SM00889">
    <property type="entry name" value="EFG_IV"/>
    <property type="match status" value="1"/>
</dbReference>
<dbReference type="InterPro" id="IPR009000">
    <property type="entry name" value="Transl_B-barrel_sf"/>
</dbReference>
<evidence type="ECO:0000313" key="11">
    <source>
        <dbReference type="Proteomes" id="UP000004221"/>
    </source>
</evidence>
<evidence type="ECO:0000256" key="1">
    <source>
        <dbReference type="ARBA" id="ARBA00005870"/>
    </source>
</evidence>
<dbReference type="Gene3D" id="3.30.70.870">
    <property type="entry name" value="Elongation Factor G (Translational Gtpase), domain 3"/>
    <property type="match status" value="1"/>
</dbReference>
<reference evidence="10 11" key="1">
    <citation type="journal article" date="2012" name="ISME J.">
        <title>Nitrification expanded: discovery, physiology and genomics of a nitrite-oxidizing bacterium from the phylum Chloroflexi.</title>
        <authorList>
            <person name="Sorokin D.Y."/>
            <person name="Lucker S."/>
            <person name="Vejmelkova D."/>
            <person name="Kostrikina N.A."/>
            <person name="Kleerebezem R."/>
            <person name="Rijpstra W.I."/>
            <person name="Damste J.S."/>
            <person name="Le Paslier D."/>
            <person name="Muyzer G."/>
            <person name="Wagner M."/>
            <person name="van Loosdrecht M.C."/>
            <person name="Daims H."/>
        </authorList>
    </citation>
    <scope>NUCLEOTIDE SEQUENCE [LARGE SCALE GENOMIC DNA]</scope>
    <source>
        <strain evidence="11">none</strain>
    </source>
</reference>
<dbReference type="InterPro" id="IPR000640">
    <property type="entry name" value="EFG_V-like"/>
</dbReference>
<dbReference type="PROSITE" id="PS51722">
    <property type="entry name" value="G_TR_2"/>
    <property type="match status" value="1"/>
</dbReference>
<dbReference type="InterPro" id="IPR020568">
    <property type="entry name" value="Ribosomal_Su5_D2-typ_SF"/>
</dbReference>
<dbReference type="PANTHER" id="PTHR43261">
    <property type="entry name" value="TRANSLATION ELONGATION FACTOR G-RELATED"/>
    <property type="match status" value="1"/>
</dbReference>
<sequence>MLFVSHATTRLGRVEEGNTVSDWDPDEIKRGISISTSIAPVEWRDHKINIIDAPGYADFLGEIKAAMRVCDLALILLDASAGVEVGTEQVWQLANEANRPRAVFINKMDRENANFETSLSAVQATFGSAAVPVQLPIGAEKDFKGVIDLLSRKAFLFSGAKDGVVTEADVPADLADTAEMLRTQLVEKICENDEELMLRYLEEDEIGVDELRHGLVQAIASGDAVPVFAGAATAVKGVALLLDVIVDSFPAPGPVTATNGSGETVELAPDAAGPLAALVFKTIADPYVGKLSFFRVYSGTMTSDTHVFNTPRAQDERIGQLHVMRGKEQIGAHEITAGDIGAVAKLQVTATGDTLSDQQHRLVLPGIAFPSPAYSAAVFPKTKSDLDKMGMAIQRLLEEDPTLHVSRDVQTGETLVSGLGESHVQIGLDRMARKFGVNVDIGLPRVPYRETISAPVKGVEYKHKKQTGGHGQYGHVFLDIEPMAEGDFEFQEKIVGGVVPKQFIPAVEKGVREALDEGLLAGYPVVHVRVTLTDGSYHTVDSSEMAFKIAAAQAFKKGALQAKPVLLEPVELLRVTIPESYMGDVMTDLNGKRGQLQGMLPGENGLTTIEALVPAAEVQRYATDLRSITQGRGSFQMEFHHYQPVPAHLTDGIVSEAKARQEAHS</sequence>
<dbReference type="NCBIfam" id="TIGR00231">
    <property type="entry name" value="small_GTP"/>
    <property type="match status" value="1"/>
</dbReference>
<dbReference type="Pfam" id="PF14492">
    <property type="entry name" value="EFG_III"/>
    <property type="match status" value="1"/>
</dbReference>
<dbReference type="PRINTS" id="PR00315">
    <property type="entry name" value="ELONGATNFCT"/>
</dbReference>
<comment type="function">
    <text evidence="7">Catalyzes the GTP-dependent ribosomal translocation step during translation elongation. During this step, the ribosome changes from the pre-translocational (PRE) to the post-translocational (POST) state as the newly formed A-site-bound peptidyl-tRNA and P-site-bound deacylated tRNA move to the P and E sites, respectively. Catalyzes the coordinated movement of the two tRNA molecules, the mRNA and conformational changes in the ribosome.</text>
</comment>
<dbReference type="GO" id="GO:0005525">
    <property type="term" value="F:GTP binding"/>
    <property type="evidence" value="ECO:0007669"/>
    <property type="project" value="UniProtKB-UniRule"/>
</dbReference>
<dbReference type="InterPro" id="IPR005225">
    <property type="entry name" value="Small_GTP-bd"/>
</dbReference>
<protein>
    <recommendedName>
        <fullName evidence="2 8">Elongation factor G</fullName>
    </recommendedName>
</protein>
<dbReference type="Gene3D" id="2.40.30.10">
    <property type="entry name" value="Translation factors"/>
    <property type="match status" value="1"/>
</dbReference>
<dbReference type="InterPro" id="IPR047872">
    <property type="entry name" value="EFG_IV"/>
</dbReference>
<comment type="similarity">
    <text evidence="1">Belongs to the TRAFAC class translation factor GTPase superfamily. Classic translation factor GTPase family. EF-G/EF-2 subfamily.</text>
</comment>
<dbReference type="NCBIfam" id="NF009381">
    <property type="entry name" value="PRK12740.1-5"/>
    <property type="match status" value="1"/>
</dbReference>
<dbReference type="Gene3D" id="3.30.70.240">
    <property type="match status" value="1"/>
</dbReference>
<evidence type="ECO:0000256" key="3">
    <source>
        <dbReference type="ARBA" id="ARBA00022741"/>
    </source>
</evidence>
<name>I4EGH8_9BACT</name>
<evidence type="ECO:0000256" key="6">
    <source>
        <dbReference type="ARBA" id="ARBA00023134"/>
    </source>
</evidence>
<dbReference type="InterPro" id="IPR035647">
    <property type="entry name" value="EFG_III/V"/>
</dbReference>
<gene>
    <name evidence="10" type="primary">fusA</name>
    <name evidence="10" type="ORF">NITHO_2710013</name>
</gene>
<keyword evidence="4 10" id="KW-0251">Elongation factor</keyword>
<dbReference type="CDD" id="cd04170">
    <property type="entry name" value="EF-G_bact"/>
    <property type="match status" value="1"/>
</dbReference>
<keyword evidence="6" id="KW-0342">GTP-binding</keyword>
<dbReference type="SUPFAM" id="SSF50447">
    <property type="entry name" value="Translation proteins"/>
    <property type="match status" value="1"/>
</dbReference>
<evidence type="ECO:0000256" key="2">
    <source>
        <dbReference type="ARBA" id="ARBA00017872"/>
    </source>
</evidence>
<dbReference type="InterPro" id="IPR027417">
    <property type="entry name" value="P-loop_NTPase"/>
</dbReference>
<comment type="caution">
    <text evidence="10">The sequence shown here is derived from an EMBL/GenBank/DDBJ whole genome shotgun (WGS) entry which is preliminary data.</text>
</comment>
<dbReference type="InterPro" id="IPR041095">
    <property type="entry name" value="EFG_II"/>
</dbReference>
<dbReference type="SUPFAM" id="SSF52540">
    <property type="entry name" value="P-loop containing nucleoside triphosphate hydrolases"/>
    <property type="match status" value="1"/>
</dbReference>
<dbReference type="EMBL" id="CAGS01000192">
    <property type="protein sequence ID" value="CCF83790.1"/>
    <property type="molecule type" value="Genomic_DNA"/>
</dbReference>
<evidence type="ECO:0000256" key="5">
    <source>
        <dbReference type="ARBA" id="ARBA00022917"/>
    </source>
</evidence>
<dbReference type="InterPro" id="IPR035649">
    <property type="entry name" value="EFG_V"/>
</dbReference>
<dbReference type="InterPro" id="IPR009022">
    <property type="entry name" value="EFG_III"/>
</dbReference>
<dbReference type="NCBIfam" id="NF009379">
    <property type="entry name" value="PRK12740.1-3"/>
    <property type="match status" value="1"/>
</dbReference>
<dbReference type="GO" id="GO:0032790">
    <property type="term" value="P:ribosome disassembly"/>
    <property type="evidence" value="ECO:0007669"/>
    <property type="project" value="TreeGrafter"/>
</dbReference>